<keyword evidence="1" id="KW-0378">Hydrolase</keyword>
<dbReference type="Proteomes" id="UP000249467">
    <property type="component" value="Unassembled WGS sequence"/>
</dbReference>
<dbReference type="Gene3D" id="3.40.50.1820">
    <property type="entry name" value="alpha/beta hydrolase"/>
    <property type="match status" value="1"/>
</dbReference>
<organism evidence="4 5">
    <name type="scientific">Pseudanabaena frigida</name>
    <dbReference type="NCBI Taxonomy" id="945775"/>
    <lineage>
        <taxon>Bacteria</taxon>
        <taxon>Bacillati</taxon>
        <taxon>Cyanobacteriota</taxon>
        <taxon>Cyanophyceae</taxon>
        <taxon>Pseudanabaenales</taxon>
        <taxon>Pseudanabaenaceae</taxon>
        <taxon>Pseudanabaena</taxon>
    </lineage>
</organism>
<reference evidence="4 5" key="2">
    <citation type="submission" date="2018-06" db="EMBL/GenBank/DDBJ databases">
        <title>Metagenomic assembly of (sub)arctic Cyanobacteria and their associated microbiome from non-axenic cultures.</title>
        <authorList>
            <person name="Baurain D."/>
        </authorList>
    </citation>
    <scope>NUCLEOTIDE SEQUENCE [LARGE SCALE GENOMIC DNA]</scope>
    <source>
        <strain evidence="4">ULC066bin1</strain>
    </source>
</reference>
<feature type="transmembrane region" description="Helical" evidence="2">
    <location>
        <begin position="288"/>
        <end position="311"/>
    </location>
</feature>
<keyword evidence="2" id="KW-0472">Membrane</keyword>
<reference evidence="4 5" key="1">
    <citation type="submission" date="2018-04" db="EMBL/GenBank/DDBJ databases">
        <authorList>
            <person name="Go L.Y."/>
            <person name="Mitchell J.A."/>
        </authorList>
    </citation>
    <scope>NUCLEOTIDE SEQUENCE [LARGE SCALE GENOMIC DNA]</scope>
    <source>
        <strain evidence="4">ULC066bin1</strain>
    </source>
</reference>
<accession>A0A2W4W2W5</accession>
<feature type="transmembrane region" description="Helical" evidence="2">
    <location>
        <begin position="404"/>
        <end position="427"/>
    </location>
</feature>
<comment type="caution">
    <text evidence="4">The sequence shown here is derived from an EMBL/GenBank/DDBJ whole genome shotgun (WGS) entry which is preliminary data.</text>
</comment>
<dbReference type="Pfam" id="PF12146">
    <property type="entry name" value="Hydrolase_4"/>
    <property type="match status" value="1"/>
</dbReference>
<gene>
    <name evidence="4" type="ORF">DCF19_15780</name>
</gene>
<feature type="transmembrane region" description="Helical" evidence="2">
    <location>
        <begin position="458"/>
        <end position="476"/>
    </location>
</feature>
<keyword evidence="2" id="KW-0812">Transmembrane</keyword>
<feature type="transmembrane region" description="Helical" evidence="2">
    <location>
        <begin position="323"/>
        <end position="341"/>
    </location>
</feature>
<name>A0A2W4W2W5_9CYAN</name>
<dbReference type="InterPro" id="IPR050261">
    <property type="entry name" value="FrsA_esterase"/>
</dbReference>
<feature type="domain" description="Serine aminopeptidase S33" evidence="3">
    <location>
        <begin position="84"/>
        <end position="177"/>
    </location>
</feature>
<evidence type="ECO:0000313" key="4">
    <source>
        <dbReference type="EMBL" id="PZO38660.1"/>
    </source>
</evidence>
<dbReference type="SUPFAM" id="SSF53474">
    <property type="entry name" value="alpha/beta-Hydrolases"/>
    <property type="match status" value="1"/>
</dbReference>
<keyword evidence="2" id="KW-1133">Transmembrane helix</keyword>
<dbReference type="PANTHER" id="PTHR22946">
    <property type="entry name" value="DIENELACTONE HYDROLASE DOMAIN-CONTAINING PROTEIN-RELATED"/>
    <property type="match status" value="1"/>
</dbReference>
<evidence type="ECO:0000313" key="5">
    <source>
        <dbReference type="Proteomes" id="UP000249467"/>
    </source>
</evidence>
<dbReference type="AlphaFoldDB" id="A0A2W4W2W5"/>
<evidence type="ECO:0000259" key="3">
    <source>
        <dbReference type="Pfam" id="PF12146"/>
    </source>
</evidence>
<feature type="transmembrane region" description="Helical" evidence="2">
    <location>
        <begin position="496"/>
        <end position="514"/>
    </location>
</feature>
<dbReference type="GO" id="GO:0052689">
    <property type="term" value="F:carboxylic ester hydrolase activity"/>
    <property type="evidence" value="ECO:0007669"/>
    <property type="project" value="UniProtKB-ARBA"/>
</dbReference>
<dbReference type="PANTHER" id="PTHR22946:SF9">
    <property type="entry name" value="POLYKETIDE TRANSFERASE AF380"/>
    <property type="match status" value="1"/>
</dbReference>
<feature type="transmembrane region" description="Helical" evidence="2">
    <location>
        <begin position="526"/>
        <end position="546"/>
    </location>
</feature>
<dbReference type="InterPro" id="IPR022742">
    <property type="entry name" value="Hydrolase_4"/>
</dbReference>
<proteinExistence type="predicted"/>
<dbReference type="InterPro" id="IPR029058">
    <property type="entry name" value="AB_hydrolase_fold"/>
</dbReference>
<feature type="transmembrane region" description="Helical" evidence="2">
    <location>
        <begin position="379"/>
        <end position="398"/>
    </location>
</feature>
<dbReference type="EMBL" id="QBML01000022">
    <property type="protein sequence ID" value="PZO38660.1"/>
    <property type="molecule type" value="Genomic_DNA"/>
</dbReference>
<sequence length="559" mass="62591">MYRLRIWNRHLAIIVGILVLSIGLFLNIAFYPYAINTETINLPRDRIAHSQSYISNSQPQKSPNSNSDRKLVGRLYIPPQVKSPYPTIMLWHGVSSTKEMVEPLAIELARHGIAALSFDSGGFGESYSRNYSVEENLEDARAVFAYVKKHPERFDPNRLGIGGHSMGAATAIAFASDPIDASKVRVTLDLGMSADVNLTRPNNLFMGIGLYEEFHTPDAMREMLSQSTGVKAKEFKLYGNFSNGTARKLIISGTSDHLMEPFDPTLIGEAVQWSMQAFELKETSVNPITLWVISGSFLTLIGMVMTIGYGIRDLTIVHTKPRLLALAIVAIAALILFLGMSEQISPRIATSLVLVNAIILPVTTYAIKRPHSLTPFFRLCGLYIGVVSIAYAIVLIVIRCMEIFNYPLYLLGVPQFILQLPIFLIYARVQEFSAAMFPIYSNGLVPSWQITLLFLPELVYPSIVISFGVRVSAWLIRWLRQPLKLKWIERPSPRSFQLLGILIVVLVIVIIQQAQAGLVSIEYAIGTMQILLQMMFLPALVMILIIRSTQFQRLERKLS</sequence>
<protein>
    <recommendedName>
        <fullName evidence="3">Serine aminopeptidase S33 domain-containing protein</fullName>
    </recommendedName>
</protein>
<evidence type="ECO:0000256" key="2">
    <source>
        <dbReference type="SAM" id="Phobius"/>
    </source>
</evidence>
<feature type="transmembrane region" description="Helical" evidence="2">
    <location>
        <begin position="12"/>
        <end position="34"/>
    </location>
</feature>
<evidence type="ECO:0000256" key="1">
    <source>
        <dbReference type="ARBA" id="ARBA00022801"/>
    </source>
</evidence>